<dbReference type="AlphaFoldDB" id="A0A172ULD2"/>
<dbReference type="KEGG" id="madi:A7U43_10955"/>
<sequence>MHRRAGRRAGWLSVALTVALLLTGCGTTVLDGRAVSMLWDPSRAGGLPASDGPSGPRPDAPAPTRTAQNSDGGPVDRLALSAIDDLEQFWSENWNGALTGTFSPVASLVSYDAADPNTPQVCGNDLFELSNAFYCYGADVMAWDRGEFIPGAAQYFGEMGVVGVMAHEYGHAVQAKAHLVEKSTPVLVKEQQADCFAGVYLHWVAAGKSPRFTLSTGDGLNHVLAGAIYIRDPLMTQEEAILTGDAHGSALDRISAFQIGFSGNADQCAAIDMDEIIERQGDLPKFLSYDSYGDPAAGDSVIDADLLDNLMTTLGGVYSPGSPPALNLEMASCPDAESISPAAYCPATNTINVNLPALQELGTPKSEEQGVLLQGDNTALSIVTSRYALAVQRERGIALESPVTALRTACLTGVAQGRMAEPGSPLTLSAGDTDEAISGLLTNGLAASDVNGVTATAGFTRILAYRAGLSGDPEQCYQRFSA</sequence>
<dbReference type="STRING" id="1682113.A7U43_10955"/>
<dbReference type="Proteomes" id="UP000077143">
    <property type="component" value="Chromosome"/>
</dbReference>
<organism evidence="2 3">
    <name type="scientific">Mycobacterium adipatum</name>
    <dbReference type="NCBI Taxonomy" id="1682113"/>
    <lineage>
        <taxon>Bacteria</taxon>
        <taxon>Bacillati</taxon>
        <taxon>Actinomycetota</taxon>
        <taxon>Actinomycetes</taxon>
        <taxon>Mycobacteriales</taxon>
        <taxon>Mycobacteriaceae</taxon>
        <taxon>Mycobacterium</taxon>
    </lineage>
</organism>
<protein>
    <submittedName>
        <fullName evidence="2">Peptidase</fullName>
    </submittedName>
</protein>
<accession>A0A172ULD2</accession>
<dbReference type="EMBL" id="CP015596">
    <property type="protein sequence ID" value="ANE79768.1"/>
    <property type="molecule type" value="Genomic_DNA"/>
</dbReference>
<feature type="region of interest" description="Disordered" evidence="1">
    <location>
        <begin position="44"/>
        <end position="74"/>
    </location>
</feature>
<dbReference type="Pfam" id="PF04228">
    <property type="entry name" value="Zn_peptidase"/>
    <property type="match status" value="1"/>
</dbReference>
<evidence type="ECO:0000313" key="3">
    <source>
        <dbReference type="Proteomes" id="UP000077143"/>
    </source>
</evidence>
<evidence type="ECO:0000256" key="1">
    <source>
        <dbReference type="SAM" id="MobiDB-lite"/>
    </source>
</evidence>
<name>A0A172ULD2_9MYCO</name>
<evidence type="ECO:0000313" key="2">
    <source>
        <dbReference type="EMBL" id="ANE79768.1"/>
    </source>
</evidence>
<reference evidence="2 3" key="1">
    <citation type="submission" date="2016-05" db="EMBL/GenBank/DDBJ databases">
        <title>Complete genome sequence of a phthalic acid esters degrading Mycobacterium sp. YC-RL4.</title>
        <authorList>
            <person name="Ren L."/>
            <person name="Fan S."/>
            <person name="Ruth N."/>
            <person name="Jia Y."/>
            <person name="Wang J."/>
            <person name="Qiao C."/>
        </authorList>
    </citation>
    <scope>NUCLEOTIDE SEQUENCE [LARGE SCALE GENOMIC DNA]</scope>
    <source>
        <strain evidence="2 3">YC-RL4</strain>
    </source>
</reference>
<proteinExistence type="predicted"/>
<keyword evidence="3" id="KW-1185">Reference proteome</keyword>
<dbReference type="SUPFAM" id="SSF55486">
    <property type="entry name" value="Metalloproteases ('zincins'), catalytic domain"/>
    <property type="match status" value="1"/>
</dbReference>
<dbReference type="OrthoDB" id="5168289at2"/>
<gene>
    <name evidence="2" type="ORF">A7U43_10955</name>
</gene>
<dbReference type="InterPro" id="IPR007343">
    <property type="entry name" value="Uncharacterised_pept_Zn_put"/>
</dbReference>
<dbReference type="RefSeq" id="WP_067994692.1">
    <property type="nucleotide sequence ID" value="NZ_CP015596.1"/>
</dbReference>
<dbReference type="PROSITE" id="PS51257">
    <property type="entry name" value="PROKAR_LIPOPROTEIN"/>
    <property type="match status" value="1"/>
</dbReference>